<comment type="caution">
    <text evidence="2">The sequence shown here is derived from an EMBL/GenBank/DDBJ whole genome shotgun (WGS) entry which is preliminary data.</text>
</comment>
<keyword evidence="3" id="KW-1185">Reference proteome</keyword>
<name>A0A835IDQ3_9MAGN</name>
<proteinExistence type="predicted"/>
<evidence type="ECO:0000259" key="1">
    <source>
        <dbReference type="Pfam" id="PF08268"/>
    </source>
</evidence>
<dbReference type="EMBL" id="JADFTS010000003">
    <property type="protein sequence ID" value="KAF9615931.1"/>
    <property type="molecule type" value="Genomic_DNA"/>
</dbReference>
<dbReference type="SUPFAM" id="SSF81383">
    <property type="entry name" value="F-box domain"/>
    <property type="match status" value="1"/>
</dbReference>
<reference evidence="2 3" key="1">
    <citation type="submission" date="2020-10" db="EMBL/GenBank/DDBJ databases">
        <title>The Coptis chinensis genome and diversification of protoberbering-type alkaloids.</title>
        <authorList>
            <person name="Wang B."/>
            <person name="Shu S."/>
            <person name="Song C."/>
            <person name="Liu Y."/>
        </authorList>
    </citation>
    <scope>NUCLEOTIDE SEQUENCE [LARGE SCALE GENOMIC DNA]</scope>
    <source>
        <strain evidence="2">HL-2020</strain>
        <tissue evidence="2">Leaf</tissue>
    </source>
</reference>
<evidence type="ECO:0000313" key="2">
    <source>
        <dbReference type="EMBL" id="KAF9615931.1"/>
    </source>
</evidence>
<dbReference type="OrthoDB" id="692435at2759"/>
<dbReference type="InterPro" id="IPR036047">
    <property type="entry name" value="F-box-like_dom_sf"/>
</dbReference>
<evidence type="ECO:0000313" key="3">
    <source>
        <dbReference type="Proteomes" id="UP000631114"/>
    </source>
</evidence>
<dbReference type="Pfam" id="PF08268">
    <property type="entry name" value="FBA_3"/>
    <property type="match status" value="1"/>
</dbReference>
<dbReference type="PANTHER" id="PTHR31672:SF13">
    <property type="entry name" value="F-BOX PROTEIN CPR30-LIKE"/>
    <property type="match status" value="1"/>
</dbReference>
<dbReference type="NCBIfam" id="TIGR01640">
    <property type="entry name" value="F_box_assoc_1"/>
    <property type="match status" value="1"/>
</dbReference>
<dbReference type="InterPro" id="IPR013187">
    <property type="entry name" value="F-box-assoc_dom_typ3"/>
</dbReference>
<dbReference type="Proteomes" id="UP000631114">
    <property type="component" value="Unassembled WGS sequence"/>
</dbReference>
<feature type="domain" description="F-box associated beta-propeller type 3" evidence="1">
    <location>
        <begin position="99"/>
        <end position="322"/>
    </location>
</feature>
<protein>
    <recommendedName>
        <fullName evidence="1">F-box associated beta-propeller type 3 domain-containing protein</fullName>
    </recommendedName>
</protein>
<sequence>MCPINEDPMTTGESLPYEIIADIFTRLPAEYVLLYCQAYRALRPFTANSSFVEMHLQRATPIIAFQWFSRSAIDKSKTICKVNLSFTDENAKKIVTKRFEVDLRFGCPKRLCLPHLHSSCNGFLLLRNRLPDTAYFLWNPVIQEQVIVTTPIVTRPSRTECTACGVFFHPTARDYRLLFTYNEGVRIKSMVLSLATKSTRLIPNTVSHPPDIVRPPIVLNGALHWMVDDIYYNSLRGDWPVCSDSIVFFNMNKEEFGTMSHPGDPCPLTGQHYLKGLVEMEEHLCYYDNSSHDELVIWMLDDYEKQGWVKKHVIIIAEMRKSCMVLGVSIRSYREARVQVIHMYGDNLLLRVYYRNLFLYNLTLGTFRRIGKMSADSDSRVRAVGHINSLVSLSSTMSR</sequence>
<gene>
    <name evidence="2" type="ORF">IFM89_027177</name>
</gene>
<dbReference type="InterPro" id="IPR050796">
    <property type="entry name" value="SCF_F-box_component"/>
</dbReference>
<organism evidence="2 3">
    <name type="scientific">Coptis chinensis</name>
    <dbReference type="NCBI Taxonomy" id="261450"/>
    <lineage>
        <taxon>Eukaryota</taxon>
        <taxon>Viridiplantae</taxon>
        <taxon>Streptophyta</taxon>
        <taxon>Embryophyta</taxon>
        <taxon>Tracheophyta</taxon>
        <taxon>Spermatophyta</taxon>
        <taxon>Magnoliopsida</taxon>
        <taxon>Ranunculales</taxon>
        <taxon>Ranunculaceae</taxon>
        <taxon>Coptidoideae</taxon>
        <taxon>Coptis</taxon>
    </lineage>
</organism>
<dbReference type="AlphaFoldDB" id="A0A835IDQ3"/>
<dbReference type="PANTHER" id="PTHR31672">
    <property type="entry name" value="BNACNNG10540D PROTEIN"/>
    <property type="match status" value="1"/>
</dbReference>
<dbReference type="InterPro" id="IPR017451">
    <property type="entry name" value="F-box-assoc_interact_dom"/>
</dbReference>
<accession>A0A835IDQ3</accession>